<evidence type="ECO:0000256" key="1">
    <source>
        <dbReference type="ARBA" id="ARBA00004651"/>
    </source>
</evidence>
<reference evidence="9 10" key="1">
    <citation type="submission" date="2016-11" db="EMBL/GenBank/DDBJ databases">
        <authorList>
            <person name="Jaros S."/>
            <person name="Januszkiewicz K."/>
            <person name="Wedrychowicz H."/>
        </authorList>
    </citation>
    <scope>NUCLEOTIDE SEQUENCE [LARGE SCALE GENOMIC DNA]</scope>
    <source>
        <strain evidence="9 10">DSM 10502</strain>
    </source>
</reference>
<dbReference type="EMBL" id="FQUG01000002">
    <property type="protein sequence ID" value="SHE46479.1"/>
    <property type="molecule type" value="Genomic_DNA"/>
</dbReference>
<comment type="similarity">
    <text evidence="2">Belongs to the CPA3 antiporters (TC 2.A.63) subunit B family.</text>
</comment>
<feature type="transmembrane region" description="Helical" evidence="7">
    <location>
        <begin position="113"/>
        <end position="134"/>
    </location>
</feature>
<evidence type="ECO:0000313" key="10">
    <source>
        <dbReference type="Proteomes" id="UP000184404"/>
    </source>
</evidence>
<evidence type="ECO:0000256" key="6">
    <source>
        <dbReference type="ARBA" id="ARBA00023136"/>
    </source>
</evidence>
<dbReference type="PANTHER" id="PTHR33932">
    <property type="entry name" value="NA(+)/H(+) ANTIPORTER SUBUNIT B"/>
    <property type="match status" value="1"/>
</dbReference>
<organism evidence="9 10">
    <name type="scientific">Schwartzia succinivorans DSM 10502</name>
    <dbReference type="NCBI Taxonomy" id="1123243"/>
    <lineage>
        <taxon>Bacteria</taxon>
        <taxon>Bacillati</taxon>
        <taxon>Bacillota</taxon>
        <taxon>Negativicutes</taxon>
        <taxon>Selenomonadales</taxon>
        <taxon>Selenomonadaceae</taxon>
        <taxon>Schwartzia</taxon>
    </lineage>
</organism>
<feature type="transmembrane region" description="Helical" evidence="7">
    <location>
        <begin position="12"/>
        <end position="33"/>
    </location>
</feature>
<keyword evidence="4 7" id="KW-0812">Transmembrane</keyword>
<dbReference type="PANTHER" id="PTHR33932:SF4">
    <property type="entry name" value="NA(+)_H(+) ANTIPORTER SUBUNIT B"/>
    <property type="match status" value="1"/>
</dbReference>
<proteinExistence type="inferred from homology"/>
<keyword evidence="5 7" id="KW-1133">Transmembrane helix</keyword>
<evidence type="ECO:0000259" key="8">
    <source>
        <dbReference type="Pfam" id="PF04039"/>
    </source>
</evidence>
<dbReference type="Pfam" id="PF04039">
    <property type="entry name" value="MnhB"/>
    <property type="match status" value="1"/>
</dbReference>
<sequence length="146" mass="15683">MMKDPFGGMLLNTAFRILVPFSLVYAVYVLILGESSPGGGFQAGVVMGFGIILARLILGEDSGIFNIRLKNSLALAGCGTFIYTLAGWLTLAGGGKFLDYSFLPVAMEETHELHALGILMIETGVTICVMMTILNIMDAVVRRSED</sequence>
<keyword evidence="10" id="KW-1185">Reference proteome</keyword>
<dbReference type="InterPro" id="IPR007182">
    <property type="entry name" value="MnhB"/>
</dbReference>
<dbReference type="AlphaFoldDB" id="A0A1M4TPN3"/>
<name>A0A1M4TPN3_9FIRM</name>
<feature type="transmembrane region" description="Helical" evidence="7">
    <location>
        <begin position="39"/>
        <end position="58"/>
    </location>
</feature>
<evidence type="ECO:0000256" key="5">
    <source>
        <dbReference type="ARBA" id="ARBA00022989"/>
    </source>
</evidence>
<dbReference type="Proteomes" id="UP000184404">
    <property type="component" value="Unassembled WGS sequence"/>
</dbReference>
<dbReference type="STRING" id="1123243.SAMN02745190_00557"/>
<comment type="subcellular location">
    <subcellularLocation>
        <location evidence="1">Cell membrane</location>
        <topology evidence="1">Multi-pass membrane protein</topology>
    </subcellularLocation>
</comment>
<dbReference type="OrthoDB" id="9798859at2"/>
<feature type="transmembrane region" description="Helical" evidence="7">
    <location>
        <begin position="73"/>
        <end position="93"/>
    </location>
</feature>
<dbReference type="GO" id="GO:0005886">
    <property type="term" value="C:plasma membrane"/>
    <property type="evidence" value="ECO:0007669"/>
    <property type="project" value="UniProtKB-SubCell"/>
</dbReference>
<keyword evidence="3" id="KW-1003">Cell membrane</keyword>
<dbReference type="InterPro" id="IPR050622">
    <property type="entry name" value="CPA3_antiporter_subunitB"/>
</dbReference>
<protein>
    <submittedName>
        <fullName evidence="9">Multisubunit sodium/proton antiporter, MrpB subunit</fullName>
    </submittedName>
</protein>
<gene>
    <name evidence="9" type="ORF">SAMN02745190_00557</name>
</gene>
<evidence type="ECO:0000256" key="4">
    <source>
        <dbReference type="ARBA" id="ARBA00022692"/>
    </source>
</evidence>
<dbReference type="RefSeq" id="WP_072934638.1">
    <property type="nucleotide sequence ID" value="NZ_FQUG01000002.1"/>
</dbReference>
<accession>A0A1M4TPN3</accession>
<keyword evidence="6 7" id="KW-0472">Membrane</keyword>
<evidence type="ECO:0000256" key="3">
    <source>
        <dbReference type="ARBA" id="ARBA00022475"/>
    </source>
</evidence>
<evidence type="ECO:0000256" key="7">
    <source>
        <dbReference type="SAM" id="Phobius"/>
    </source>
</evidence>
<feature type="domain" description="Na+/H+ antiporter MnhB subunit-related protein" evidence="8">
    <location>
        <begin position="11"/>
        <end position="134"/>
    </location>
</feature>
<evidence type="ECO:0000256" key="2">
    <source>
        <dbReference type="ARBA" id="ARBA00009425"/>
    </source>
</evidence>
<evidence type="ECO:0000313" key="9">
    <source>
        <dbReference type="EMBL" id="SHE46479.1"/>
    </source>
</evidence>